<dbReference type="AlphaFoldDB" id="F2E2R3"/>
<reference evidence="2" key="1">
    <citation type="journal article" date="2011" name="Plant Physiol.">
        <title>Comprehensive sequence analysis of 24,783 barley full-length cDNAs derived from 12 clone libraries.</title>
        <authorList>
            <person name="Matsumoto T."/>
            <person name="Tanaka T."/>
            <person name="Sakai H."/>
            <person name="Amano N."/>
            <person name="Kanamori H."/>
            <person name="Kurita K."/>
            <person name="Kikuta A."/>
            <person name="Kamiya K."/>
            <person name="Yamamoto M."/>
            <person name="Ikawa H."/>
            <person name="Fujii N."/>
            <person name="Hori K."/>
            <person name="Itoh T."/>
            <person name="Sato K."/>
        </authorList>
    </citation>
    <scope>NUCLEOTIDE SEQUENCE</scope>
    <source>
        <tissue evidence="2">Shoot and root</tissue>
    </source>
</reference>
<sequence length="67" mass="6486">MENPDVQAGADAGLPLPPPPSLDSAGGGLGSDPAEVLPLPPPHLLGGAPYDAVQGVDGSAHPSSTPR</sequence>
<name>F2E2R3_HORVV</name>
<evidence type="ECO:0000256" key="1">
    <source>
        <dbReference type="SAM" id="MobiDB-lite"/>
    </source>
</evidence>
<proteinExistence type="evidence at transcript level"/>
<accession>F2E2R3</accession>
<feature type="region of interest" description="Disordered" evidence="1">
    <location>
        <begin position="1"/>
        <end position="67"/>
    </location>
</feature>
<evidence type="ECO:0000313" key="2">
    <source>
        <dbReference type="EMBL" id="BAK01635.1"/>
    </source>
</evidence>
<dbReference type="EMBL" id="AK370435">
    <property type="protein sequence ID" value="BAK01635.1"/>
    <property type="molecule type" value="mRNA"/>
</dbReference>
<organism evidence="2">
    <name type="scientific">Hordeum vulgare subsp. vulgare</name>
    <name type="common">Domesticated barley</name>
    <dbReference type="NCBI Taxonomy" id="112509"/>
    <lineage>
        <taxon>Eukaryota</taxon>
        <taxon>Viridiplantae</taxon>
        <taxon>Streptophyta</taxon>
        <taxon>Embryophyta</taxon>
        <taxon>Tracheophyta</taxon>
        <taxon>Spermatophyta</taxon>
        <taxon>Magnoliopsida</taxon>
        <taxon>Liliopsida</taxon>
        <taxon>Poales</taxon>
        <taxon>Poaceae</taxon>
        <taxon>BOP clade</taxon>
        <taxon>Pooideae</taxon>
        <taxon>Triticodae</taxon>
        <taxon>Triticeae</taxon>
        <taxon>Hordeinae</taxon>
        <taxon>Hordeum</taxon>
    </lineage>
</organism>
<protein>
    <submittedName>
        <fullName evidence="2">Predicted protein</fullName>
    </submittedName>
</protein>